<evidence type="ECO:0000313" key="2">
    <source>
        <dbReference type="Proteomes" id="UP000012651"/>
    </source>
</evidence>
<dbReference type="RefSeq" id="WP_002563035.1">
    <property type="nucleotide sequence ID" value="NZ_KB822533.1"/>
</dbReference>
<dbReference type="HOGENOM" id="CLU_2128324_0_0_11"/>
<protein>
    <recommendedName>
        <fullName evidence="3">HK97 gp10 family phage protein</fullName>
    </recommendedName>
</protein>
<gene>
    <name evidence="1" type="ORF">HMPREF1091_00260</name>
</gene>
<keyword evidence="2" id="KW-1185">Reference proteome</keyword>
<dbReference type="Pfam" id="PF04883">
    <property type="entry name" value="HK97-gp10_like"/>
    <property type="match status" value="1"/>
</dbReference>
<dbReference type="Proteomes" id="UP000012651">
    <property type="component" value="Unassembled WGS sequence"/>
</dbReference>
<proteinExistence type="predicted"/>
<accession>N2BLR8</accession>
<evidence type="ECO:0000313" key="1">
    <source>
        <dbReference type="EMBL" id="EMZ42702.1"/>
    </source>
</evidence>
<dbReference type="AlphaFoldDB" id="N2BLR8"/>
<dbReference type="EMBL" id="AGXC01000001">
    <property type="protein sequence ID" value="EMZ42702.1"/>
    <property type="molecule type" value="Genomic_DNA"/>
</dbReference>
<dbReference type="InterPro" id="IPR010064">
    <property type="entry name" value="HK97-gp10_tail"/>
</dbReference>
<organism evidence="1 2">
    <name type="scientific">Atopobium minutum 10063974</name>
    <dbReference type="NCBI Taxonomy" id="997872"/>
    <lineage>
        <taxon>Bacteria</taxon>
        <taxon>Bacillati</taxon>
        <taxon>Actinomycetota</taxon>
        <taxon>Coriobacteriia</taxon>
        <taxon>Coriobacteriales</taxon>
        <taxon>Atopobiaceae</taxon>
        <taxon>Atopobium</taxon>
    </lineage>
</organism>
<name>N2BLR8_9ACTN</name>
<sequence>MDEHIQINADNTEAIQSAVKSAIAKGLETIGLVAEGYAKGDTPVDTGRLRNSITHIVSGNDAYIGTNVEYAPYVEFNEDLSHPNGGKAHFLRDAAANHASEYAQIMRDALSGS</sequence>
<comment type="caution">
    <text evidence="1">The sequence shown here is derived from an EMBL/GenBank/DDBJ whole genome shotgun (WGS) entry which is preliminary data.</text>
</comment>
<dbReference type="PATRIC" id="fig|997872.3.peg.250"/>
<evidence type="ECO:0008006" key="3">
    <source>
        <dbReference type="Google" id="ProtNLM"/>
    </source>
</evidence>
<dbReference type="OrthoDB" id="886754at2"/>
<reference evidence="1 2" key="1">
    <citation type="submission" date="2013-03" db="EMBL/GenBank/DDBJ databases">
        <title>The Genome Sequence of Atopobium minutum 10063974.</title>
        <authorList>
            <consortium name="The Broad Institute Genome Sequencing Platform"/>
            <person name="Earl A."/>
            <person name="Ward D."/>
            <person name="Feldgarden M."/>
            <person name="Gevers D."/>
            <person name="Lambert T."/>
            <person name="Marvaud J.-C."/>
            <person name="Courvalin P."/>
            <person name="Walker B."/>
            <person name="Young S.K."/>
            <person name="Zeng Q."/>
            <person name="Gargeya S."/>
            <person name="Fitzgerald M."/>
            <person name="Haas B."/>
            <person name="Abouelleil A."/>
            <person name="Alvarado L."/>
            <person name="Arachchi H.M."/>
            <person name="Berlin A.M."/>
            <person name="Chapman S.B."/>
            <person name="Dewar J."/>
            <person name="Goldberg J."/>
            <person name="Griggs A."/>
            <person name="Gujja S."/>
            <person name="Hansen M."/>
            <person name="Howarth C."/>
            <person name="Imamovic A."/>
            <person name="Larimer J."/>
            <person name="McCowan C."/>
            <person name="Murphy C."/>
            <person name="Neiman D."/>
            <person name="Pearson M."/>
            <person name="Priest M."/>
            <person name="Roberts A."/>
            <person name="Saif S."/>
            <person name="Shea T."/>
            <person name="Sisk P."/>
            <person name="Sykes S."/>
            <person name="Wortman J."/>
            <person name="Nusbaum C."/>
            <person name="Birren B."/>
        </authorList>
    </citation>
    <scope>NUCLEOTIDE SEQUENCE [LARGE SCALE GENOMIC DNA]</scope>
    <source>
        <strain evidence="1 2">10063974</strain>
    </source>
</reference>